<dbReference type="SMART" id="SM00320">
    <property type="entry name" value="WD40"/>
    <property type="match status" value="3"/>
</dbReference>
<evidence type="ECO:0000256" key="3">
    <source>
        <dbReference type="PROSITE-ProRule" id="PRU00221"/>
    </source>
</evidence>
<dbReference type="Proteomes" id="UP000290289">
    <property type="component" value="Chromosome 1"/>
</dbReference>
<dbReference type="Gene3D" id="2.130.10.10">
    <property type="entry name" value="YVTN repeat-like/Quinoprotein amine dehydrogenase"/>
    <property type="match status" value="1"/>
</dbReference>
<dbReference type="AlphaFoldDB" id="A0A498KN09"/>
<keyword evidence="1 3" id="KW-0853">WD repeat</keyword>
<dbReference type="InterPro" id="IPR001680">
    <property type="entry name" value="WD40_rpt"/>
</dbReference>
<protein>
    <submittedName>
        <fullName evidence="5">Uncharacterized protein</fullName>
    </submittedName>
</protein>
<evidence type="ECO:0000256" key="2">
    <source>
        <dbReference type="ARBA" id="ARBA00022737"/>
    </source>
</evidence>
<evidence type="ECO:0000313" key="5">
    <source>
        <dbReference type="EMBL" id="RXI07814.1"/>
    </source>
</evidence>
<feature type="region of interest" description="Disordered" evidence="4">
    <location>
        <begin position="229"/>
        <end position="249"/>
    </location>
</feature>
<dbReference type="PROSITE" id="PS50294">
    <property type="entry name" value="WD_REPEATS_REGION"/>
    <property type="match status" value="2"/>
</dbReference>
<dbReference type="InterPro" id="IPR036322">
    <property type="entry name" value="WD40_repeat_dom_sf"/>
</dbReference>
<keyword evidence="6" id="KW-1185">Reference proteome</keyword>
<dbReference type="STRING" id="3750.A0A498KN09"/>
<feature type="repeat" description="WD" evidence="3">
    <location>
        <begin position="172"/>
        <end position="208"/>
    </location>
</feature>
<dbReference type="PANTHER" id="PTHR19848">
    <property type="entry name" value="WD40 REPEAT PROTEIN"/>
    <property type="match status" value="1"/>
</dbReference>
<sequence>MGYGKLQSSDPRGSLVSTWRKPITPTNCHIILLFQRLQPLVSTSEEELPQFYSGSPFAVSSDGSFITCKCDESRKIVDSSNASIRSTIEGDSNKVTALAFSPNNRLFFSTSHSRQIKIGDLFTLKCVRSWKGHEGPVMGMSCHPSGRLFATAGDDMKVLVWDVDGIFCTHYFKGHKGVVFSVLFHPDPTKQLLFSASNDTNVHVWDLKFFALNHTDLDLLQTKERRVTDRSNQDLQRTLPTESKRKAEKPRKITWLTLQKQGIKGSLKT</sequence>
<reference evidence="5 6" key="1">
    <citation type="submission" date="2018-10" db="EMBL/GenBank/DDBJ databases">
        <title>A high-quality apple genome assembly.</title>
        <authorList>
            <person name="Hu J."/>
        </authorList>
    </citation>
    <scope>NUCLEOTIDE SEQUENCE [LARGE SCALE GENOMIC DNA]</scope>
    <source>
        <strain evidence="6">cv. HFTH1</strain>
        <tissue evidence="5">Young leaf</tissue>
    </source>
</reference>
<gene>
    <name evidence="5" type="ORF">DVH24_009845</name>
</gene>
<proteinExistence type="predicted"/>
<dbReference type="InterPro" id="IPR015943">
    <property type="entry name" value="WD40/YVTN_repeat-like_dom_sf"/>
</dbReference>
<dbReference type="SUPFAM" id="SSF50978">
    <property type="entry name" value="WD40 repeat-like"/>
    <property type="match status" value="1"/>
</dbReference>
<accession>A0A498KN09</accession>
<keyword evidence="2" id="KW-0677">Repeat</keyword>
<comment type="caution">
    <text evidence="5">The sequence shown here is derived from an EMBL/GenBank/DDBJ whole genome shotgun (WGS) entry which is preliminary data.</text>
</comment>
<feature type="repeat" description="WD" evidence="3">
    <location>
        <begin position="88"/>
        <end position="129"/>
    </location>
</feature>
<dbReference type="PROSITE" id="PS00678">
    <property type="entry name" value="WD_REPEATS_1"/>
    <property type="match status" value="1"/>
</dbReference>
<dbReference type="EMBL" id="RDQH01000327">
    <property type="protein sequence ID" value="RXI07814.1"/>
    <property type="molecule type" value="Genomic_DNA"/>
</dbReference>
<dbReference type="PANTHER" id="PTHR19848:SF8">
    <property type="entry name" value="F-BOX AND WD REPEAT DOMAIN CONTAINING 7"/>
    <property type="match status" value="1"/>
</dbReference>
<organism evidence="5 6">
    <name type="scientific">Malus domestica</name>
    <name type="common">Apple</name>
    <name type="synonym">Pyrus malus</name>
    <dbReference type="NCBI Taxonomy" id="3750"/>
    <lineage>
        <taxon>Eukaryota</taxon>
        <taxon>Viridiplantae</taxon>
        <taxon>Streptophyta</taxon>
        <taxon>Embryophyta</taxon>
        <taxon>Tracheophyta</taxon>
        <taxon>Spermatophyta</taxon>
        <taxon>Magnoliopsida</taxon>
        <taxon>eudicotyledons</taxon>
        <taxon>Gunneridae</taxon>
        <taxon>Pentapetalae</taxon>
        <taxon>rosids</taxon>
        <taxon>fabids</taxon>
        <taxon>Rosales</taxon>
        <taxon>Rosaceae</taxon>
        <taxon>Amygdaloideae</taxon>
        <taxon>Maleae</taxon>
        <taxon>Malus</taxon>
    </lineage>
</organism>
<evidence type="ECO:0000256" key="1">
    <source>
        <dbReference type="ARBA" id="ARBA00022574"/>
    </source>
</evidence>
<dbReference type="InterPro" id="IPR019775">
    <property type="entry name" value="WD40_repeat_CS"/>
</dbReference>
<feature type="repeat" description="WD" evidence="3">
    <location>
        <begin position="130"/>
        <end position="164"/>
    </location>
</feature>
<dbReference type="Pfam" id="PF00400">
    <property type="entry name" value="WD40"/>
    <property type="match status" value="3"/>
</dbReference>
<dbReference type="FunFam" id="2.130.10.10:FF:001844">
    <property type="entry name" value="Transducin family protein / WD-40 repeat family protein"/>
    <property type="match status" value="1"/>
</dbReference>
<evidence type="ECO:0000256" key="4">
    <source>
        <dbReference type="SAM" id="MobiDB-lite"/>
    </source>
</evidence>
<dbReference type="PROSITE" id="PS50082">
    <property type="entry name" value="WD_REPEATS_2"/>
    <property type="match status" value="3"/>
</dbReference>
<name>A0A498KN09_MALDO</name>
<evidence type="ECO:0000313" key="6">
    <source>
        <dbReference type="Proteomes" id="UP000290289"/>
    </source>
</evidence>